<dbReference type="Pfam" id="PF00149">
    <property type="entry name" value="Metallophos"/>
    <property type="match status" value="1"/>
</dbReference>
<comment type="caution">
    <text evidence="2">The sequence shown here is derived from an EMBL/GenBank/DDBJ whole genome shotgun (WGS) entry which is preliminary data.</text>
</comment>
<dbReference type="GO" id="GO:0016787">
    <property type="term" value="F:hydrolase activity"/>
    <property type="evidence" value="ECO:0007669"/>
    <property type="project" value="InterPro"/>
</dbReference>
<accession>A0A840ZNP1</accession>
<dbReference type="InterPro" id="IPR029052">
    <property type="entry name" value="Metallo-depent_PP-like"/>
</dbReference>
<sequence>MPVTWFTSDSHFGHRGILSPRMDRPRPFASIEEHDEVLISRWNDRVCKHDHVYHLGDFAYGCSHAYARQVFDRLNGIKFLIRGNHEERGDRLAWAGAPVNVLHVHVQDPGMKRAQGIWLSHYSHRTWPNVWRGDIHLYGHSHGSLSATARSCDVGVDVWAYRPVRLAEIMEVLDEHSAREAGDAAAAALAEAA</sequence>
<dbReference type="SUPFAM" id="SSF56300">
    <property type="entry name" value="Metallo-dependent phosphatases"/>
    <property type="match status" value="1"/>
</dbReference>
<gene>
    <name evidence="2" type="ORF">HNR00_003239</name>
</gene>
<protein>
    <submittedName>
        <fullName evidence="2">Calcineurin-like phosphoesterase family protein</fullName>
    </submittedName>
</protein>
<dbReference type="EMBL" id="JACHOP010000014">
    <property type="protein sequence ID" value="MBB5758517.1"/>
    <property type="molecule type" value="Genomic_DNA"/>
</dbReference>
<feature type="domain" description="Calcineurin-like phosphoesterase" evidence="1">
    <location>
        <begin position="5"/>
        <end position="88"/>
    </location>
</feature>
<evidence type="ECO:0000313" key="3">
    <source>
        <dbReference type="Proteomes" id="UP000583454"/>
    </source>
</evidence>
<dbReference type="Gene3D" id="3.60.21.10">
    <property type="match status" value="1"/>
</dbReference>
<dbReference type="AlphaFoldDB" id="A0A840ZNP1"/>
<dbReference type="RefSeq" id="WP_183571025.1">
    <property type="nucleotide sequence ID" value="NZ_JACHOP010000014.1"/>
</dbReference>
<reference evidence="2 3" key="1">
    <citation type="submission" date="2020-08" db="EMBL/GenBank/DDBJ databases">
        <title>Genomic Encyclopedia of Type Strains, Phase IV (KMG-IV): sequencing the most valuable type-strain genomes for metagenomic binning, comparative biology and taxonomic classification.</title>
        <authorList>
            <person name="Goeker M."/>
        </authorList>
    </citation>
    <scope>NUCLEOTIDE SEQUENCE [LARGE SCALE GENOMIC DNA]</scope>
    <source>
        <strain evidence="2 3">DSM 2163</strain>
    </source>
</reference>
<name>A0A840ZNP1_9HYPH</name>
<organism evidence="2 3">
    <name type="scientific">Methylorubrum rhodinum</name>
    <dbReference type="NCBI Taxonomy" id="29428"/>
    <lineage>
        <taxon>Bacteria</taxon>
        <taxon>Pseudomonadati</taxon>
        <taxon>Pseudomonadota</taxon>
        <taxon>Alphaproteobacteria</taxon>
        <taxon>Hyphomicrobiales</taxon>
        <taxon>Methylobacteriaceae</taxon>
        <taxon>Methylorubrum</taxon>
    </lineage>
</organism>
<proteinExistence type="predicted"/>
<evidence type="ECO:0000313" key="2">
    <source>
        <dbReference type="EMBL" id="MBB5758517.1"/>
    </source>
</evidence>
<evidence type="ECO:0000259" key="1">
    <source>
        <dbReference type="Pfam" id="PF00149"/>
    </source>
</evidence>
<dbReference type="Proteomes" id="UP000583454">
    <property type="component" value="Unassembled WGS sequence"/>
</dbReference>
<dbReference type="InterPro" id="IPR004843">
    <property type="entry name" value="Calcineurin-like_PHP"/>
</dbReference>
<keyword evidence="3" id="KW-1185">Reference proteome</keyword>